<dbReference type="GO" id="GO:0032259">
    <property type="term" value="P:methylation"/>
    <property type="evidence" value="ECO:0007669"/>
    <property type="project" value="UniProtKB-KW"/>
</dbReference>
<evidence type="ECO:0000256" key="1">
    <source>
        <dbReference type="ARBA" id="ARBA00004123"/>
    </source>
</evidence>
<dbReference type="GO" id="GO:0003886">
    <property type="term" value="F:DNA (cytosine-5-)-methyltransferase activity"/>
    <property type="evidence" value="ECO:0007669"/>
    <property type="project" value="UniProtKB-EC"/>
</dbReference>
<evidence type="ECO:0000256" key="9">
    <source>
        <dbReference type="SAM" id="MobiDB-lite"/>
    </source>
</evidence>
<feature type="region of interest" description="Disordered" evidence="9">
    <location>
        <begin position="1239"/>
        <end position="1281"/>
    </location>
</feature>
<evidence type="ECO:0000259" key="10">
    <source>
        <dbReference type="PROSITE" id="PS51038"/>
    </source>
</evidence>
<dbReference type="PROSITE" id="PS51679">
    <property type="entry name" value="SAM_MT_C5"/>
    <property type="match status" value="1"/>
</dbReference>
<dbReference type="GO" id="GO:0044027">
    <property type="term" value="P:negative regulation of gene expression via chromosomal CpG island methylation"/>
    <property type="evidence" value="ECO:0007669"/>
    <property type="project" value="TreeGrafter"/>
</dbReference>
<dbReference type="CDD" id="cd04712">
    <property type="entry name" value="BAH_DCM_I"/>
    <property type="match status" value="1"/>
</dbReference>
<dbReference type="Gene3D" id="3.40.50.150">
    <property type="entry name" value="Vaccinia Virus protein VP39"/>
    <property type="match status" value="1"/>
</dbReference>
<keyword evidence="7" id="KW-0539">Nucleus</keyword>
<comment type="subcellular location">
    <subcellularLocation>
        <location evidence="1">Nucleus</location>
    </subcellularLocation>
</comment>
<keyword evidence="12" id="KW-1185">Reference proteome</keyword>
<evidence type="ECO:0000256" key="4">
    <source>
        <dbReference type="ARBA" id="ARBA00022679"/>
    </source>
</evidence>
<evidence type="ECO:0000313" key="11">
    <source>
        <dbReference type="EMBL" id="CAJ2509604.1"/>
    </source>
</evidence>
<dbReference type="InterPro" id="IPR001525">
    <property type="entry name" value="C5_MeTfrase"/>
</dbReference>
<dbReference type="PRINTS" id="PR00105">
    <property type="entry name" value="C5METTRFRASE"/>
</dbReference>
<dbReference type="Pfam" id="PF00145">
    <property type="entry name" value="DNA_methylase"/>
    <property type="match status" value="1"/>
</dbReference>
<keyword evidence="5 8" id="KW-0949">S-adenosyl-L-methionine</keyword>
<dbReference type="GO" id="GO:0003677">
    <property type="term" value="F:DNA binding"/>
    <property type="evidence" value="ECO:0007669"/>
    <property type="project" value="UniProtKB-KW"/>
</dbReference>
<dbReference type="GO" id="GO:0005634">
    <property type="term" value="C:nucleus"/>
    <property type="evidence" value="ECO:0007669"/>
    <property type="project" value="UniProtKB-SubCell"/>
</dbReference>
<keyword evidence="4 8" id="KW-0808">Transferase</keyword>
<dbReference type="Gene3D" id="2.30.30.490">
    <property type="match status" value="2"/>
</dbReference>
<gene>
    <name evidence="11" type="ORF">KHLLAP_LOCUS10072</name>
</gene>
<dbReference type="InterPro" id="IPR001025">
    <property type="entry name" value="BAH_dom"/>
</dbReference>
<dbReference type="Pfam" id="PF25423">
    <property type="entry name" value="DUF7893"/>
    <property type="match status" value="1"/>
</dbReference>
<feature type="compositionally biased region" description="Polar residues" evidence="9">
    <location>
        <begin position="1251"/>
        <end position="1272"/>
    </location>
</feature>
<feature type="domain" description="BAH" evidence="10">
    <location>
        <begin position="487"/>
        <end position="618"/>
    </location>
</feature>
<reference evidence="11" key="1">
    <citation type="submission" date="2023-10" db="EMBL/GenBank/DDBJ databases">
        <authorList>
            <person name="Hackl T."/>
        </authorList>
    </citation>
    <scope>NUCLEOTIDE SEQUENCE</scope>
</reference>
<dbReference type="EMBL" id="CAUWAG010000012">
    <property type="protein sequence ID" value="CAJ2509604.1"/>
    <property type="molecule type" value="Genomic_DNA"/>
</dbReference>
<dbReference type="InterPro" id="IPR050390">
    <property type="entry name" value="C5-Methyltransferase"/>
</dbReference>
<comment type="similarity">
    <text evidence="8">Belongs to the class I-like SAM-binding methyltransferase superfamily. C5-methyltransferase family.</text>
</comment>
<sequence>MEEDHDFLHLRPLSTSEPLKAKLPTTYSPERENVVSVVPNLLSLVSPEHFTRESSHGAGGFSDVLWQQRSRSHIFGPDGEPGGRPDVVWDKLEPDHVAAYSSFEGEGEGDITATGQGNASGLEVAGTPKLENITVQLPQSTLTQPIALFEGFVPPAEVAAETDALSALLAIAKPPKPTDPGQQGDDHVEFDLESFSIYIDHQLYPDELRPLHHLATRQSADRFFFDGLLSHGDTKLYLRKIPFRQLPIGNYETVEHTVGDQIWIRSELNEVTNKEIYYKLGSPSKEYVRFHTPFLWIANLAKHVINYCEFLQDEGRRAMLQDFKSRFGIWILQKHLKCASFEKWYAANGGPDFRGAIIANVEFIWKEAYGLEPKITSWHGVWKEIKTLEQYKPNLALPEDSSDDEDGNAPKSRKKGQVPRTVVTPYVHNLFAHMIFGSVLRLEELSSGTERRQFDFLRNTQPTQMTSLVTRPTAVKRTYPNCDMFIASIQPGDVISTKPDDDSTDTQWKAEVSKHYHGEHLWFGLVQKVHQSSRGKYSFDVIWMYQPMDTPCAVMKYPWNNELFLSDNCTCHHGTARIQADQILSTHEVEWFGNPSTSAEFFVRQTYIATDCRWTTLQREHMVCGGDRLVDEAVGTYQVGDSVLVDANEKNLETFIVEALFEEGNKQYAGLRRLWRRNARDKAAGNSPPNELVYSEELVDISTARIARRCLVRAFQVDEKIPSPYNRNGTGNAFYITHEEVKADNGSFAYVPLRSTRLEPLRQGFHPSRTARSEKLQGLDLFCGGGNFGRGLEDGGGIEMKWANDIWKEAIHTYMANTRADGCTPYLGSIDDLLSRALQNDSRIPRPGDVHFISGGSPCPGFSMLTIDKTTDKQRKNQSLVASFASFVDLYRPHYGVLENVPQMVNTKKFRDTCVFSQLVCSIVGLGYQVQIVRLDAWSFGAPQSRSRVFLLFSAPGFRMPNIPTPSHSHPPGTQLHKLGVMSCGRPFDSRELVLTSFEFVSAAEAVGDLPNIYDAKADYCVGVPDHRLSIGYTPRLRKQLSLIPTQPFEMNFSKAWFVPPGKKEFPEEEKSIITESERELYPKEADRTKIFSKGWGRINPKGIFGTISTTCQPTDSRVGCTNHWEQPRPITIMEARRAQGFLDHEVLVGSTANQFRIVGNSVARQVALGLGLAIREAWFGTLVDEQLPVSQAMPTVIEEGIELPECTLPCPSSHPISQSIEEKTQGIDVEDVNVIDSSSDEPAEDVFMRSDSQPSATVTPATSESNPVSDSETNRKRPSQIFVEIFAKRPRLSEQVQRTNYPTSKPQKYTI</sequence>
<keyword evidence="3 8" id="KW-0489">Methyltransferase</keyword>
<feature type="region of interest" description="Disordered" evidence="9">
    <location>
        <begin position="396"/>
        <end position="418"/>
    </location>
</feature>
<dbReference type="EC" id="2.1.1.37" evidence="2"/>
<dbReference type="Proteomes" id="UP001295740">
    <property type="component" value="Unassembled WGS sequence"/>
</dbReference>
<protein>
    <recommendedName>
        <fullName evidence="2">DNA (cytosine-5-)-methyltransferase</fullName>
        <ecNumber evidence="2">2.1.1.37</ecNumber>
    </recommendedName>
</protein>
<dbReference type="PANTHER" id="PTHR10629:SF54">
    <property type="entry name" value="DNA METHYLTRANSFERASE DIM-2"/>
    <property type="match status" value="1"/>
</dbReference>
<organism evidence="11 12">
    <name type="scientific">Anthostomella pinea</name>
    <dbReference type="NCBI Taxonomy" id="933095"/>
    <lineage>
        <taxon>Eukaryota</taxon>
        <taxon>Fungi</taxon>
        <taxon>Dikarya</taxon>
        <taxon>Ascomycota</taxon>
        <taxon>Pezizomycotina</taxon>
        <taxon>Sordariomycetes</taxon>
        <taxon>Xylariomycetidae</taxon>
        <taxon>Xylariales</taxon>
        <taxon>Xylariaceae</taxon>
        <taxon>Anthostomella</taxon>
    </lineage>
</organism>
<dbReference type="PROSITE" id="PS51038">
    <property type="entry name" value="BAH"/>
    <property type="match status" value="2"/>
</dbReference>
<evidence type="ECO:0000256" key="7">
    <source>
        <dbReference type="ARBA" id="ARBA00023242"/>
    </source>
</evidence>
<name>A0AAI8YLZ3_9PEZI</name>
<dbReference type="InterPro" id="IPR057215">
    <property type="entry name" value="DUF7893"/>
</dbReference>
<evidence type="ECO:0000256" key="8">
    <source>
        <dbReference type="PROSITE-ProRule" id="PRU01016"/>
    </source>
</evidence>
<dbReference type="GO" id="GO:0003682">
    <property type="term" value="F:chromatin binding"/>
    <property type="evidence" value="ECO:0007669"/>
    <property type="project" value="InterPro"/>
</dbReference>
<evidence type="ECO:0000256" key="2">
    <source>
        <dbReference type="ARBA" id="ARBA00011975"/>
    </source>
</evidence>
<evidence type="ECO:0000313" key="12">
    <source>
        <dbReference type="Proteomes" id="UP001295740"/>
    </source>
</evidence>
<accession>A0AAI8YLZ3</accession>
<feature type="domain" description="BAH" evidence="10">
    <location>
        <begin position="635"/>
        <end position="752"/>
    </location>
</feature>
<dbReference type="InterPro" id="IPR043151">
    <property type="entry name" value="BAH_sf"/>
</dbReference>
<dbReference type="SUPFAM" id="SSF53335">
    <property type="entry name" value="S-adenosyl-L-methionine-dependent methyltransferases"/>
    <property type="match status" value="1"/>
</dbReference>
<dbReference type="InterPro" id="IPR029063">
    <property type="entry name" value="SAM-dependent_MTases_sf"/>
</dbReference>
<proteinExistence type="inferred from homology"/>
<evidence type="ECO:0000256" key="5">
    <source>
        <dbReference type="ARBA" id="ARBA00022691"/>
    </source>
</evidence>
<evidence type="ECO:0000256" key="6">
    <source>
        <dbReference type="ARBA" id="ARBA00023125"/>
    </source>
</evidence>
<feature type="active site" evidence="8">
    <location>
        <position position="859"/>
    </location>
</feature>
<dbReference type="PANTHER" id="PTHR10629">
    <property type="entry name" value="CYTOSINE-SPECIFIC METHYLTRANSFERASE"/>
    <property type="match status" value="1"/>
</dbReference>
<evidence type="ECO:0000256" key="3">
    <source>
        <dbReference type="ARBA" id="ARBA00022603"/>
    </source>
</evidence>
<comment type="caution">
    <text evidence="11">The sequence shown here is derived from an EMBL/GenBank/DDBJ whole genome shotgun (WGS) entry which is preliminary data.</text>
</comment>
<dbReference type="Gene3D" id="3.90.120.10">
    <property type="entry name" value="DNA Methylase, subunit A, domain 2"/>
    <property type="match status" value="1"/>
</dbReference>
<keyword evidence="6" id="KW-0238">DNA-binding</keyword>